<dbReference type="Gene3D" id="3.60.21.10">
    <property type="match status" value="1"/>
</dbReference>
<organism evidence="3 4">
    <name type="scientific">Clostridium algifaecis</name>
    <dbReference type="NCBI Taxonomy" id="1472040"/>
    <lineage>
        <taxon>Bacteria</taxon>
        <taxon>Bacillati</taxon>
        <taxon>Bacillota</taxon>
        <taxon>Clostridia</taxon>
        <taxon>Eubacteriales</taxon>
        <taxon>Clostridiaceae</taxon>
        <taxon>Clostridium</taxon>
    </lineage>
</organism>
<feature type="transmembrane region" description="Helical" evidence="1">
    <location>
        <begin position="74"/>
        <end position="98"/>
    </location>
</feature>
<dbReference type="Pfam" id="PF00149">
    <property type="entry name" value="Metallophos"/>
    <property type="match status" value="1"/>
</dbReference>
<keyword evidence="4" id="KW-1185">Reference proteome</keyword>
<accession>A0ABS4KRM0</accession>
<dbReference type="SUPFAM" id="SSF56300">
    <property type="entry name" value="Metallo-dependent phosphatases"/>
    <property type="match status" value="1"/>
</dbReference>
<dbReference type="Proteomes" id="UP001519307">
    <property type="component" value="Unassembled WGS sequence"/>
</dbReference>
<dbReference type="EMBL" id="JAGGLM010000002">
    <property type="protein sequence ID" value="MBP2032061.1"/>
    <property type="molecule type" value="Genomic_DNA"/>
</dbReference>
<dbReference type="PANTHER" id="PTHR31302:SF0">
    <property type="entry name" value="TRANSMEMBRANE PROTEIN WITH METALLOPHOSPHOESTERASE DOMAIN"/>
    <property type="match status" value="1"/>
</dbReference>
<evidence type="ECO:0000313" key="4">
    <source>
        <dbReference type="Proteomes" id="UP001519307"/>
    </source>
</evidence>
<dbReference type="InterPro" id="IPR004843">
    <property type="entry name" value="Calcineurin-like_PHP"/>
</dbReference>
<comment type="caution">
    <text evidence="3">The sequence shown here is derived from an EMBL/GenBank/DDBJ whole genome shotgun (WGS) entry which is preliminary data.</text>
</comment>
<evidence type="ECO:0000313" key="3">
    <source>
        <dbReference type="EMBL" id="MBP2032061.1"/>
    </source>
</evidence>
<sequence length="386" mass="43683">MRSLIWVGNIILTLLVISLYIAVWYYIGAKGKRIFLNKNKSLKIKVYWALFWFVAFSYILSAIFRNILSVNNKLVSVLTVIGAVSLAILAYLIIIFPITDTIKFILKRIGFKGKVKNYLSIIYGDGISIFIIVIIIFCLGLFNAEHPTITNYNIGINKSAKDIKSLNIVMVSDVHIGIMIKEKGILKMVNSINKLNPDIVFFCGDMVDESTPTNLKVYYSKAFKNIKSKYGVYSIMGNHEYMENVSETIYYMKKANVKVLLDQSVKVDNSFYVVGRKDAASREKGKSLNEILKNTDKSLPIIELNHRPVGINEAENSKVDLQLSGHTHDGQFFPNNIITRLIYEDSYGYLKKGNFNLIVSSGYGTWGPPIRIGTKGEIVHINLKFK</sequence>
<dbReference type="InterPro" id="IPR051158">
    <property type="entry name" value="Metallophosphoesterase_sf"/>
</dbReference>
<dbReference type="PANTHER" id="PTHR31302">
    <property type="entry name" value="TRANSMEMBRANE PROTEIN WITH METALLOPHOSPHOESTERASE DOMAIN-RELATED"/>
    <property type="match status" value="1"/>
</dbReference>
<feature type="transmembrane region" description="Helical" evidence="1">
    <location>
        <begin position="118"/>
        <end position="142"/>
    </location>
</feature>
<evidence type="ECO:0000256" key="1">
    <source>
        <dbReference type="SAM" id="Phobius"/>
    </source>
</evidence>
<dbReference type="InterPro" id="IPR029052">
    <property type="entry name" value="Metallo-depent_PP-like"/>
</dbReference>
<feature type="transmembrane region" description="Helical" evidence="1">
    <location>
        <begin position="47"/>
        <end position="68"/>
    </location>
</feature>
<evidence type="ECO:0000259" key="2">
    <source>
        <dbReference type="Pfam" id="PF00149"/>
    </source>
</evidence>
<feature type="domain" description="Calcineurin-like phosphoesterase" evidence="2">
    <location>
        <begin position="167"/>
        <end position="329"/>
    </location>
</feature>
<feature type="transmembrane region" description="Helical" evidence="1">
    <location>
        <begin position="6"/>
        <end position="27"/>
    </location>
</feature>
<keyword evidence="1" id="KW-0812">Transmembrane</keyword>
<reference evidence="3 4" key="1">
    <citation type="submission" date="2021-03" db="EMBL/GenBank/DDBJ databases">
        <title>Genomic Encyclopedia of Type Strains, Phase IV (KMG-IV): sequencing the most valuable type-strain genomes for metagenomic binning, comparative biology and taxonomic classification.</title>
        <authorList>
            <person name="Goeker M."/>
        </authorList>
    </citation>
    <scope>NUCLEOTIDE SEQUENCE [LARGE SCALE GENOMIC DNA]</scope>
    <source>
        <strain evidence="3 4">DSM 28783</strain>
    </source>
</reference>
<proteinExistence type="predicted"/>
<keyword evidence="1" id="KW-1133">Transmembrane helix</keyword>
<gene>
    <name evidence="3" type="ORF">J2Z42_000726</name>
</gene>
<name>A0ABS4KRM0_9CLOT</name>
<keyword evidence="1" id="KW-0472">Membrane</keyword>
<dbReference type="RefSeq" id="WP_209700984.1">
    <property type="nucleotide sequence ID" value="NZ_JAGGLM010000002.1"/>
</dbReference>
<dbReference type="CDD" id="cd07385">
    <property type="entry name" value="MPP_YkuE_C"/>
    <property type="match status" value="1"/>
</dbReference>
<protein>
    <submittedName>
        <fullName evidence="3">MPP superfamily phosphohydrolase</fullName>
    </submittedName>
</protein>